<reference evidence="1" key="1">
    <citation type="journal article" date="2019" name="Environ. Microbiol.">
        <title>Fungal ecological strategies reflected in gene transcription - a case study of two litter decomposers.</title>
        <authorList>
            <person name="Barbi F."/>
            <person name="Kohler A."/>
            <person name="Barry K."/>
            <person name="Baskaran P."/>
            <person name="Daum C."/>
            <person name="Fauchery L."/>
            <person name="Ihrmark K."/>
            <person name="Kuo A."/>
            <person name="LaButti K."/>
            <person name="Lipzen A."/>
            <person name="Morin E."/>
            <person name="Grigoriev I.V."/>
            <person name="Henrissat B."/>
            <person name="Lindahl B."/>
            <person name="Martin F."/>
        </authorList>
    </citation>
    <scope>NUCLEOTIDE SEQUENCE</scope>
    <source>
        <strain evidence="1">JB14</strain>
    </source>
</reference>
<accession>A0A6A4H8W5</accession>
<gene>
    <name evidence="1" type="ORF">BT96DRAFT_1022955</name>
</gene>
<dbReference type="EMBL" id="ML769568">
    <property type="protein sequence ID" value="KAE9393615.1"/>
    <property type="molecule type" value="Genomic_DNA"/>
</dbReference>
<dbReference type="AlphaFoldDB" id="A0A6A4H8W5"/>
<evidence type="ECO:0000313" key="2">
    <source>
        <dbReference type="Proteomes" id="UP000799118"/>
    </source>
</evidence>
<protein>
    <submittedName>
        <fullName evidence="1">Uncharacterized protein</fullName>
    </submittedName>
</protein>
<dbReference type="Proteomes" id="UP000799118">
    <property type="component" value="Unassembled WGS sequence"/>
</dbReference>
<sequence length="151" mass="16875">MDYFALNIDPLLHALSYTKDHHDLLPNLTTLTIHAHDDPFAYGLLGAEDALADTMIFPEELTAMILSRWWPDESELNHGVDIDEQAFDRNGLQRLQKVFLKGYRNALAEIASVSGLTGLDVELCKYTVELEPEFAGTQSTYVSITDSDSSL</sequence>
<evidence type="ECO:0000313" key="1">
    <source>
        <dbReference type="EMBL" id="KAE9393615.1"/>
    </source>
</evidence>
<organism evidence="1 2">
    <name type="scientific">Gymnopus androsaceus JB14</name>
    <dbReference type="NCBI Taxonomy" id="1447944"/>
    <lineage>
        <taxon>Eukaryota</taxon>
        <taxon>Fungi</taxon>
        <taxon>Dikarya</taxon>
        <taxon>Basidiomycota</taxon>
        <taxon>Agaricomycotina</taxon>
        <taxon>Agaricomycetes</taxon>
        <taxon>Agaricomycetidae</taxon>
        <taxon>Agaricales</taxon>
        <taxon>Marasmiineae</taxon>
        <taxon>Omphalotaceae</taxon>
        <taxon>Gymnopus</taxon>
    </lineage>
</organism>
<name>A0A6A4H8W5_9AGAR</name>
<proteinExistence type="predicted"/>
<keyword evidence="2" id="KW-1185">Reference proteome</keyword>